<comment type="caution">
    <text evidence="2">The sequence shown here is derived from an EMBL/GenBank/DDBJ whole genome shotgun (WGS) entry which is preliminary data.</text>
</comment>
<name>A0ABT5YLP5_9PROT</name>
<keyword evidence="1" id="KW-0472">Membrane</keyword>
<organism evidence="2 3">
    <name type="scientific">Aquibaculum arenosum</name>
    <dbReference type="NCBI Taxonomy" id="3032591"/>
    <lineage>
        <taxon>Bacteria</taxon>
        <taxon>Pseudomonadati</taxon>
        <taxon>Pseudomonadota</taxon>
        <taxon>Alphaproteobacteria</taxon>
        <taxon>Rhodospirillales</taxon>
        <taxon>Rhodovibrionaceae</taxon>
        <taxon>Aquibaculum</taxon>
    </lineage>
</organism>
<sequence length="62" mass="6540">MSVLVDGHNAVATGHDNALIDDGRPTGTGNTQAYYALISVILLQCILFGVVRLRCPLPEAMG</sequence>
<protein>
    <submittedName>
        <fullName evidence="2">Uncharacterized protein</fullName>
    </submittedName>
</protein>
<gene>
    <name evidence="2" type="ORF">P2G67_04255</name>
</gene>
<reference evidence="2 3" key="1">
    <citation type="submission" date="2023-03" db="EMBL/GenBank/DDBJ databases">
        <title>Fodinicurvata sp. CAU 1616 isolated from sea sendiment.</title>
        <authorList>
            <person name="Kim W."/>
        </authorList>
    </citation>
    <scope>NUCLEOTIDE SEQUENCE [LARGE SCALE GENOMIC DNA]</scope>
    <source>
        <strain evidence="2 3">CAU 1616</strain>
    </source>
</reference>
<keyword evidence="3" id="KW-1185">Reference proteome</keyword>
<keyword evidence="1" id="KW-0812">Transmembrane</keyword>
<accession>A0ABT5YLP5</accession>
<dbReference type="RefSeq" id="WP_275820365.1">
    <property type="nucleotide sequence ID" value="NZ_JARHUD010000002.1"/>
</dbReference>
<keyword evidence="1" id="KW-1133">Transmembrane helix</keyword>
<dbReference type="Proteomes" id="UP001215503">
    <property type="component" value="Unassembled WGS sequence"/>
</dbReference>
<evidence type="ECO:0000256" key="1">
    <source>
        <dbReference type="SAM" id="Phobius"/>
    </source>
</evidence>
<evidence type="ECO:0000313" key="3">
    <source>
        <dbReference type="Proteomes" id="UP001215503"/>
    </source>
</evidence>
<feature type="transmembrane region" description="Helical" evidence="1">
    <location>
        <begin position="33"/>
        <end position="51"/>
    </location>
</feature>
<evidence type="ECO:0000313" key="2">
    <source>
        <dbReference type="EMBL" id="MDF2095184.1"/>
    </source>
</evidence>
<proteinExistence type="predicted"/>
<dbReference type="EMBL" id="JARHUD010000002">
    <property type="protein sequence ID" value="MDF2095184.1"/>
    <property type="molecule type" value="Genomic_DNA"/>
</dbReference>